<feature type="chain" id="PRO_5002316810" evidence="2">
    <location>
        <begin position="18"/>
        <end position="982"/>
    </location>
</feature>
<dbReference type="Gene3D" id="3.20.20.520">
    <property type="entry name" value="Glycosyl hydrolase family 115"/>
    <property type="match status" value="1"/>
</dbReference>
<dbReference type="EMBL" id="KN880544">
    <property type="protein sequence ID" value="KIY66773.1"/>
    <property type="molecule type" value="Genomic_DNA"/>
</dbReference>
<accession>A0A0D7B8A0</accession>
<dbReference type="AlphaFoldDB" id="A0A0D7B8A0"/>
<name>A0A0D7B8A0_9AGAR</name>
<gene>
    <name evidence="5" type="ORF">CYLTODRAFT_437307</name>
</gene>
<dbReference type="InterPro" id="IPR024361">
    <property type="entry name" value="BACON"/>
</dbReference>
<dbReference type="Gene3D" id="3.30.379.10">
    <property type="entry name" value="Chitobiase/beta-hexosaminidase domain 2-like"/>
    <property type="match status" value="1"/>
</dbReference>
<evidence type="ECO:0000256" key="1">
    <source>
        <dbReference type="ARBA" id="ARBA00022801"/>
    </source>
</evidence>
<evidence type="ECO:0000259" key="3">
    <source>
        <dbReference type="Pfam" id="PF17829"/>
    </source>
</evidence>
<evidence type="ECO:0000313" key="6">
    <source>
        <dbReference type="Proteomes" id="UP000054007"/>
    </source>
</evidence>
<evidence type="ECO:0000313" key="5">
    <source>
        <dbReference type="EMBL" id="KIY66773.1"/>
    </source>
</evidence>
<evidence type="ECO:0000259" key="4">
    <source>
        <dbReference type="Pfam" id="PF19190"/>
    </source>
</evidence>
<dbReference type="Gene3D" id="2.60.120.1620">
    <property type="match status" value="1"/>
</dbReference>
<proteinExistence type="predicted"/>
<keyword evidence="6" id="KW-1185">Reference proteome</keyword>
<dbReference type="Pfam" id="PF15979">
    <property type="entry name" value="Glyco_hydro_115"/>
    <property type="match status" value="1"/>
</dbReference>
<dbReference type="PANTHER" id="PTHR37842:SF2">
    <property type="entry name" value="GYLCOSYL HYDROLASE 115 C-TERMINAL DOMAIN-CONTAINING PROTEIN"/>
    <property type="match status" value="1"/>
</dbReference>
<feature type="domain" description="Gylcosyl hydrolase 115 C-terminal" evidence="3">
    <location>
        <begin position="803"/>
        <end position="975"/>
    </location>
</feature>
<feature type="signal peptide" evidence="2">
    <location>
        <begin position="1"/>
        <end position="17"/>
    </location>
</feature>
<feature type="domain" description="BACON" evidence="4">
    <location>
        <begin position="715"/>
        <end position="781"/>
    </location>
</feature>
<sequence>MLALGFVLLSLVARIHAISSLPCTSTSEGFPIVQDGQAIPILVSVEDWEGVHIAVESFASDIERVTGIKPEVVTQNATSATATRAVIIGTLGKSALLDGLETSEIEGEWEAFTTGVVSSPIPGVEEAYILAGSDKRGTIYALYEHSEQFGVSPWYWWADVPTPHKDELYVSTTGCSHGPPTVQYRGIFLNDEQPALQNWAMEKFTNGSGSAATGSPFNHLFYVNVFELLLRLKGNYLWPAMWSSAFAVDDSENQRLADIYGIAMGTSHQEPMSRASPPEWNIYGTGPWNYTSNSEAIYDYWVDGVERAKTYETVYTLGMRGAGDLPLDESTNIALLERVISDQREILTKSYGNTSISTIPQIWALYKEVEGYYEDGLRVPDDVTLLWADDNWGNIRRFPLEAERNRSGGAGVYYHFDYVGDPRNYKWITTVELPKVHDQMSLAIERNATRLWIVNVGDLKPYEREIEWFLSYGYDSSAWNADNLDTYVTRWAQRDFGLEETDAALVSSIVANLTRFNARRTPELLTAQTYSLVYYREAESVAQAWDALVEAAEGVNDKLADDFKPAFYQLVLHPVLASANLGKMLISAGTNALRASQARLSTNNLADDVLEKFDYDYELETRYHSLLDGKWNHIMDQTHLGYYYWQQPMMNTMPTITRVQGKKQALSGAMRLVVENNPGAWPGDNPNQCAQGYSCPPPSITIDAFDVFGNKYVDVGAGGPKAFTFNVSTNASWLTVEPAGGSVSADSPESRVFLSVDWDQLEAGSTSAVATFKSLDEDQHSLSVGVTVVASNTKPSVPADFTGFVESGGVVSFEAAHAARNTSVDEITWKELPGAGRTHSGVTPWPRGDANFTVGTGPSLEYDFFSVNDGVNATAHVYVSPSLNGLGRDQPLGLGIQLDASVNTTYFMPVSAPGTLPSVWTQFVANASVEIKVPFGAIEAGEHTFKLWMVEPAVVVQKVVIDLGGLKPSYLGPPESKYQYGV</sequence>
<dbReference type="InterPro" id="IPR029018">
    <property type="entry name" value="Hex-like_dom2"/>
</dbReference>
<dbReference type="OrthoDB" id="4849794at2759"/>
<dbReference type="Pfam" id="PF19190">
    <property type="entry name" value="BACON_2"/>
    <property type="match status" value="1"/>
</dbReference>
<dbReference type="Gene3D" id="1.20.58.2150">
    <property type="match status" value="1"/>
</dbReference>
<dbReference type="GO" id="GO:0016787">
    <property type="term" value="F:hydrolase activity"/>
    <property type="evidence" value="ECO:0007669"/>
    <property type="project" value="UniProtKB-KW"/>
</dbReference>
<dbReference type="Pfam" id="PF17829">
    <property type="entry name" value="GH115_C"/>
    <property type="match status" value="1"/>
</dbReference>
<protein>
    <submittedName>
        <fullName evidence="5">Glycoside hydrolase family 115 protein</fullName>
    </submittedName>
</protein>
<evidence type="ECO:0000256" key="2">
    <source>
        <dbReference type="SAM" id="SignalP"/>
    </source>
</evidence>
<organism evidence="5 6">
    <name type="scientific">Cylindrobasidium torrendii FP15055 ss-10</name>
    <dbReference type="NCBI Taxonomy" id="1314674"/>
    <lineage>
        <taxon>Eukaryota</taxon>
        <taxon>Fungi</taxon>
        <taxon>Dikarya</taxon>
        <taxon>Basidiomycota</taxon>
        <taxon>Agaricomycotina</taxon>
        <taxon>Agaricomycetes</taxon>
        <taxon>Agaricomycetidae</taxon>
        <taxon>Agaricales</taxon>
        <taxon>Marasmiineae</taxon>
        <taxon>Physalacriaceae</taxon>
        <taxon>Cylindrobasidium</taxon>
    </lineage>
</organism>
<keyword evidence="1 5" id="KW-0378">Hydrolase</keyword>
<dbReference type="PANTHER" id="PTHR37842">
    <property type="match status" value="1"/>
</dbReference>
<dbReference type="Proteomes" id="UP000054007">
    <property type="component" value="Unassembled WGS sequence"/>
</dbReference>
<dbReference type="InterPro" id="IPR031924">
    <property type="entry name" value="GH115"/>
</dbReference>
<dbReference type="InterPro" id="IPR041437">
    <property type="entry name" value="GH115_C"/>
</dbReference>
<dbReference type="InterPro" id="IPR042301">
    <property type="entry name" value="GH115_sf"/>
</dbReference>
<keyword evidence="2" id="KW-0732">Signal</keyword>
<reference evidence="5 6" key="1">
    <citation type="journal article" date="2015" name="Fungal Genet. Biol.">
        <title>Evolution of novel wood decay mechanisms in Agaricales revealed by the genome sequences of Fistulina hepatica and Cylindrobasidium torrendii.</title>
        <authorList>
            <person name="Floudas D."/>
            <person name="Held B.W."/>
            <person name="Riley R."/>
            <person name="Nagy L.G."/>
            <person name="Koehler G."/>
            <person name="Ransdell A.S."/>
            <person name="Younus H."/>
            <person name="Chow J."/>
            <person name="Chiniquy J."/>
            <person name="Lipzen A."/>
            <person name="Tritt A."/>
            <person name="Sun H."/>
            <person name="Haridas S."/>
            <person name="LaButti K."/>
            <person name="Ohm R.A."/>
            <person name="Kues U."/>
            <person name="Blanchette R.A."/>
            <person name="Grigoriev I.V."/>
            <person name="Minto R.E."/>
            <person name="Hibbett D.S."/>
        </authorList>
    </citation>
    <scope>NUCLEOTIDE SEQUENCE [LARGE SCALE GENOMIC DNA]</scope>
    <source>
        <strain evidence="5 6">FP15055 ss-10</strain>
    </source>
</reference>
<dbReference type="STRING" id="1314674.A0A0D7B8A0"/>